<dbReference type="Proteomes" id="UP001251085">
    <property type="component" value="Unassembled WGS sequence"/>
</dbReference>
<organism evidence="1 2">
    <name type="scientific">Paracoccus broussonetiae</name>
    <dbReference type="NCBI Taxonomy" id="3075834"/>
    <lineage>
        <taxon>Bacteria</taxon>
        <taxon>Pseudomonadati</taxon>
        <taxon>Pseudomonadota</taxon>
        <taxon>Alphaproteobacteria</taxon>
        <taxon>Rhodobacterales</taxon>
        <taxon>Paracoccaceae</taxon>
        <taxon>Paracoccus</taxon>
    </lineage>
</organism>
<proteinExistence type="predicted"/>
<name>A0ABU3EIM3_9RHOB</name>
<dbReference type="EMBL" id="JAVRQI010000018">
    <property type="protein sequence ID" value="MDT1064099.1"/>
    <property type="molecule type" value="Genomic_DNA"/>
</dbReference>
<evidence type="ECO:0000313" key="1">
    <source>
        <dbReference type="EMBL" id="MDT1064099.1"/>
    </source>
</evidence>
<keyword evidence="2" id="KW-1185">Reference proteome</keyword>
<evidence type="ECO:0000313" key="2">
    <source>
        <dbReference type="Proteomes" id="UP001251085"/>
    </source>
</evidence>
<accession>A0ABU3EIM3</accession>
<sequence length="80" mass="8824">MNPTLRTIQGDEVVAEATMERTARYDMLVGAIWSGRCPTGFRIAGAEANPAALRPAGWRQRLGRGIDTPPQYWIAHVCRA</sequence>
<protein>
    <submittedName>
        <fullName evidence="1">Uncharacterized protein</fullName>
    </submittedName>
</protein>
<dbReference type="RefSeq" id="WP_311761189.1">
    <property type="nucleotide sequence ID" value="NZ_JAVRQI010000018.1"/>
</dbReference>
<comment type="caution">
    <text evidence="1">The sequence shown here is derived from an EMBL/GenBank/DDBJ whole genome shotgun (WGS) entry which is preliminary data.</text>
</comment>
<reference evidence="2" key="1">
    <citation type="submission" date="2023-07" db="EMBL/GenBank/DDBJ databases">
        <title>Characterization of two Paracoccaceae strains isolated from Phycosphere and proposal of Xinfangfangia lacusdiani sp. nov.</title>
        <authorList>
            <person name="Deng Y."/>
            <person name="Zhang Y.Q."/>
        </authorList>
    </citation>
    <scope>NUCLEOTIDE SEQUENCE [LARGE SCALE GENOMIC DNA]</scope>
    <source>
        <strain evidence="2">CPCC 101403</strain>
    </source>
</reference>
<gene>
    <name evidence="1" type="ORF">RM190_19710</name>
</gene>